<evidence type="ECO:0000313" key="2">
    <source>
        <dbReference type="Proteomes" id="UP001056120"/>
    </source>
</evidence>
<reference evidence="1 2" key="2">
    <citation type="journal article" date="2022" name="Mol. Ecol. Resour.">
        <title>The genomes of chicory, endive, great burdock and yacon provide insights into Asteraceae paleo-polyploidization history and plant inulin production.</title>
        <authorList>
            <person name="Fan W."/>
            <person name="Wang S."/>
            <person name="Wang H."/>
            <person name="Wang A."/>
            <person name="Jiang F."/>
            <person name="Liu H."/>
            <person name="Zhao H."/>
            <person name="Xu D."/>
            <person name="Zhang Y."/>
        </authorList>
    </citation>
    <scope>NUCLEOTIDE SEQUENCE [LARGE SCALE GENOMIC DNA]</scope>
    <source>
        <strain evidence="2">cv. Yunnan</strain>
        <tissue evidence="1">Leaves</tissue>
    </source>
</reference>
<proteinExistence type="predicted"/>
<dbReference type="EMBL" id="CM042040">
    <property type="protein sequence ID" value="KAI3716992.1"/>
    <property type="molecule type" value="Genomic_DNA"/>
</dbReference>
<keyword evidence="2" id="KW-1185">Reference proteome</keyword>
<evidence type="ECO:0000313" key="1">
    <source>
        <dbReference type="EMBL" id="KAI3716992.1"/>
    </source>
</evidence>
<sequence length="92" mass="10411">MTNAVTPSPIAGPPTRHPLITPRHRFLFTWLQSITPKINLESEPTILSPARSSKPRFRYYPPRAPFVLILYIYTSVSSSLPLPQTLALEIQI</sequence>
<name>A0ACB9B3D1_9ASTR</name>
<organism evidence="1 2">
    <name type="scientific">Smallanthus sonchifolius</name>
    <dbReference type="NCBI Taxonomy" id="185202"/>
    <lineage>
        <taxon>Eukaryota</taxon>
        <taxon>Viridiplantae</taxon>
        <taxon>Streptophyta</taxon>
        <taxon>Embryophyta</taxon>
        <taxon>Tracheophyta</taxon>
        <taxon>Spermatophyta</taxon>
        <taxon>Magnoliopsida</taxon>
        <taxon>eudicotyledons</taxon>
        <taxon>Gunneridae</taxon>
        <taxon>Pentapetalae</taxon>
        <taxon>asterids</taxon>
        <taxon>campanulids</taxon>
        <taxon>Asterales</taxon>
        <taxon>Asteraceae</taxon>
        <taxon>Asteroideae</taxon>
        <taxon>Heliantheae alliance</taxon>
        <taxon>Millerieae</taxon>
        <taxon>Smallanthus</taxon>
    </lineage>
</organism>
<dbReference type="Proteomes" id="UP001056120">
    <property type="component" value="Linkage Group LG23"/>
</dbReference>
<comment type="caution">
    <text evidence="1">The sequence shown here is derived from an EMBL/GenBank/DDBJ whole genome shotgun (WGS) entry which is preliminary data.</text>
</comment>
<protein>
    <submittedName>
        <fullName evidence="1">Uncharacterized protein</fullName>
    </submittedName>
</protein>
<gene>
    <name evidence="1" type="ORF">L1987_68275</name>
</gene>
<reference evidence="2" key="1">
    <citation type="journal article" date="2022" name="Mol. Ecol. Resour.">
        <title>The genomes of chicory, endive, great burdock and yacon provide insights into Asteraceae palaeo-polyploidization history and plant inulin production.</title>
        <authorList>
            <person name="Fan W."/>
            <person name="Wang S."/>
            <person name="Wang H."/>
            <person name="Wang A."/>
            <person name="Jiang F."/>
            <person name="Liu H."/>
            <person name="Zhao H."/>
            <person name="Xu D."/>
            <person name="Zhang Y."/>
        </authorList>
    </citation>
    <scope>NUCLEOTIDE SEQUENCE [LARGE SCALE GENOMIC DNA]</scope>
    <source>
        <strain evidence="2">cv. Yunnan</strain>
    </source>
</reference>
<accession>A0ACB9B3D1</accession>